<dbReference type="GO" id="GO:0051539">
    <property type="term" value="F:4 iron, 4 sulfur cluster binding"/>
    <property type="evidence" value="ECO:0007669"/>
    <property type="project" value="UniProtKB-KW"/>
</dbReference>
<dbReference type="GO" id="GO:0016491">
    <property type="term" value="F:oxidoreductase activity"/>
    <property type="evidence" value="ECO:0007669"/>
    <property type="project" value="UniProtKB-KW"/>
</dbReference>
<keyword evidence="5" id="KW-0411">Iron-sulfur</keyword>
<keyword evidence="1" id="KW-0004">4Fe-4S</keyword>
<dbReference type="InterPro" id="IPR051460">
    <property type="entry name" value="HdrC_iron-sulfur_subunit"/>
</dbReference>
<feature type="transmembrane region" description="Helical" evidence="6">
    <location>
        <begin position="337"/>
        <end position="358"/>
    </location>
</feature>
<evidence type="ECO:0000313" key="8">
    <source>
        <dbReference type="EMBL" id="HGH62010.1"/>
    </source>
</evidence>
<protein>
    <submittedName>
        <fullName evidence="8">4Fe-4S dicluster domain-containing protein</fullName>
    </submittedName>
</protein>
<accession>A0A7C4EV94</accession>
<evidence type="ECO:0000256" key="4">
    <source>
        <dbReference type="ARBA" id="ARBA00023004"/>
    </source>
</evidence>
<gene>
    <name evidence="8" type="ORF">ENV54_12020</name>
</gene>
<keyword evidence="4" id="KW-0408">Iron</keyword>
<proteinExistence type="predicted"/>
<keyword evidence="6" id="KW-0472">Membrane</keyword>
<dbReference type="InterPro" id="IPR017896">
    <property type="entry name" value="4Fe4S_Fe-S-bd"/>
</dbReference>
<reference evidence="8" key="1">
    <citation type="journal article" date="2020" name="mSystems">
        <title>Genome- and Community-Level Interaction Insights into Carbon Utilization and Element Cycling Functions of Hydrothermarchaeota in Hydrothermal Sediment.</title>
        <authorList>
            <person name="Zhou Z."/>
            <person name="Liu Y."/>
            <person name="Xu W."/>
            <person name="Pan J."/>
            <person name="Luo Z.H."/>
            <person name="Li M."/>
        </authorList>
    </citation>
    <scope>NUCLEOTIDE SEQUENCE [LARGE SCALE GENOMIC DNA]</scope>
    <source>
        <strain evidence="8">SpSt-769</strain>
    </source>
</reference>
<name>A0A7C4EV94_9BACT</name>
<sequence length="383" mass="42918">MARVVDPSFMRELERYGASDVKSCFNCGNCTAVCSLTEAGAIFPRKFIRYAQLGMKDRLAASKEMWLCYYCGDCSATCPRQAEPGEFVAAARRYIIAHYDPTTIARHLYTSNIFAGVFLFITAAILTVIMLTGFGSMPRNTLQLGSFINVEYIHYTGQAVIIIAGFIGLLSLVNMVKRLNQALTSQETTMEEAAEAESQRPNVWQRLSKAAYEVVSQTRFDKCESDQAPWYMKRRFIHLSIMWGFLGLLAATTLDLLFKTPFSHVPLYYPMRFLGTIAGLFVMYGTTAALYNRMAQKDKYSAHSLMSDWLFLGLLWLVTFTGFIVELSVYVSAGSVAAYGVFLLHIVLAMMLVLLLPFTKFAHAVLRPVALFIHELKGMASHA</sequence>
<keyword evidence="6" id="KW-1133">Transmembrane helix</keyword>
<evidence type="ECO:0000256" key="1">
    <source>
        <dbReference type="ARBA" id="ARBA00022485"/>
    </source>
</evidence>
<dbReference type="GO" id="GO:0046872">
    <property type="term" value="F:metal ion binding"/>
    <property type="evidence" value="ECO:0007669"/>
    <property type="project" value="UniProtKB-KW"/>
</dbReference>
<keyword evidence="2" id="KW-0479">Metal-binding</keyword>
<dbReference type="InterPro" id="IPR017900">
    <property type="entry name" value="4Fe4S_Fe_S_CS"/>
</dbReference>
<evidence type="ECO:0000256" key="5">
    <source>
        <dbReference type="ARBA" id="ARBA00023014"/>
    </source>
</evidence>
<evidence type="ECO:0000256" key="6">
    <source>
        <dbReference type="SAM" id="Phobius"/>
    </source>
</evidence>
<dbReference type="PANTHER" id="PTHR43255:SF1">
    <property type="entry name" value="IRON-SULFUR-BINDING OXIDOREDUCTASE FADF-RELATED"/>
    <property type="match status" value="1"/>
</dbReference>
<organism evidence="8">
    <name type="scientific">Desulfomonile tiedjei</name>
    <dbReference type="NCBI Taxonomy" id="2358"/>
    <lineage>
        <taxon>Bacteria</taxon>
        <taxon>Pseudomonadati</taxon>
        <taxon>Thermodesulfobacteriota</taxon>
        <taxon>Desulfomonilia</taxon>
        <taxon>Desulfomonilales</taxon>
        <taxon>Desulfomonilaceae</taxon>
        <taxon>Desulfomonile</taxon>
    </lineage>
</organism>
<feature type="transmembrane region" description="Helical" evidence="6">
    <location>
        <begin position="270"/>
        <end position="291"/>
    </location>
</feature>
<dbReference type="PROSITE" id="PS00198">
    <property type="entry name" value="4FE4S_FER_1"/>
    <property type="match status" value="1"/>
</dbReference>
<dbReference type="SUPFAM" id="SSF46548">
    <property type="entry name" value="alpha-helical ferredoxin"/>
    <property type="match status" value="1"/>
</dbReference>
<feature type="transmembrane region" description="Helical" evidence="6">
    <location>
        <begin position="236"/>
        <end position="258"/>
    </location>
</feature>
<evidence type="ECO:0000256" key="2">
    <source>
        <dbReference type="ARBA" id="ARBA00022723"/>
    </source>
</evidence>
<keyword evidence="3" id="KW-0560">Oxidoreductase</keyword>
<keyword evidence="6" id="KW-0812">Transmembrane</keyword>
<feature type="transmembrane region" description="Helical" evidence="6">
    <location>
        <begin position="113"/>
        <end position="132"/>
    </location>
</feature>
<evidence type="ECO:0000259" key="7">
    <source>
        <dbReference type="Pfam" id="PF13187"/>
    </source>
</evidence>
<comment type="caution">
    <text evidence="8">The sequence shown here is derived from an EMBL/GenBank/DDBJ whole genome shotgun (WGS) entry which is preliminary data.</text>
</comment>
<dbReference type="SUPFAM" id="SSF103501">
    <property type="entry name" value="Respiratory nitrate reductase 1 gamma chain"/>
    <property type="match status" value="1"/>
</dbReference>
<feature type="transmembrane region" description="Helical" evidence="6">
    <location>
        <begin position="311"/>
        <end position="331"/>
    </location>
</feature>
<dbReference type="EMBL" id="DTGT01000393">
    <property type="protein sequence ID" value="HGH62010.1"/>
    <property type="molecule type" value="Genomic_DNA"/>
</dbReference>
<evidence type="ECO:0000256" key="3">
    <source>
        <dbReference type="ARBA" id="ARBA00023002"/>
    </source>
</evidence>
<dbReference type="Gene3D" id="1.10.1060.10">
    <property type="entry name" value="Alpha-helical ferredoxin"/>
    <property type="match status" value="1"/>
</dbReference>
<dbReference type="Gene3D" id="1.20.950.20">
    <property type="entry name" value="Transmembrane di-heme cytochromes, Chain C"/>
    <property type="match status" value="1"/>
</dbReference>
<dbReference type="InterPro" id="IPR009051">
    <property type="entry name" value="Helical_ferredxn"/>
</dbReference>
<dbReference type="GO" id="GO:0005886">
    <property type="term" value="C:plasma membrane"/>
    <property type="evidence" value="ECO:0007669"/>
    <property type="project" value="TreeGrafter"/>
</dbReference>
<dbReference type="InterPro" id="IPR036197">
    <property type="entry name" value="NarG-like_sf"/>
</dbReference>
<dbReference type="PANTHER" id="PTHR43255">
    <property type="entry name" value="IRON-SULFUR-BINDING OXIDOREDUCTASE FADF-RELATED-RELATED"/>
    <property type="match status" value="1"/>
</dbReference>
<dbReference type="Pfam" id="PF13187">
    <property type="entry name" value="Fer4_9"/>
    <property type="match status" value="1"/>
</dbReference>
<dbReference type="AlphaFoldDB" id="A0A7C4EV94"/>
<feature type="domain" description="4Fe-4S ferredoxin-type" evidence="7">
    <location>
        <begin position="24"/>
        <end position="82"/>
    </location>
</feature>
<feature type="transmembrane region" description="Helical" evidence="6">
    <location>
        <begin position="152"/>
        <end position="173"/>
    </location>
</feature>